<feature type="transmembrane region" description="Helical" evidence="9">
    <location>
        <begin position="443"/>
        <end position="467"/>
    </location>
</feature>
<feature type="compositionally biased region" description="Basic and acidic residues" evidence="8">
    <location>
        <begin position="20"/>
        <end position="39"/>
    </location>
</feature>
<dbReference type="AlphaFoldDB" id="A0A6G1KUM8"/>
<dbReference type="GO" id="GO:0005769">
    <property type="term" value="C:early endosome"/>
    <property type="evidence" value="ECO:0007669"/>
    <property type="project" value="TreeGrafter"/>
</dbReference>
<keyword evidence="6 9" id="KW-0472">Membrane</keyword>
<evidence type="ECO:0000256" key="5">
    <source>
        <dbReference type="ARBA" id="ARBA00023065"/>
    </source>
</evidence>
<accession>A0A6G1KUM8</accession>
<feature type="region of interest" description="Disordered" evidence="8">
    <location>
        <begin position="330"/>
        <end position="357"/>
    </location>
</feature>
<feature type="region of interest" description="Disordered" evidence="8">
    <location>
        <begin position="1"/>
        <end position="71"/>
    </location>
</feature>
<dbReference type="InterPro" id="IPR046342">
    <property type="entry name" value="CBS_dom_sf"/>
</dbReference>
<evidence type="ECO:0008006" key="12">
    <source>
        <dbReference type="Google" id="ProtNLM"/>
    </source>
</evidence>
<dbReference type="EMBL" id="ML995956">
    <property type="protein sequence ID" value="KAF2763868.1"/>
    <property type="molecule type" value="Genomic_DNA"/>
</dbReference>
<keyword evidence="5" id="KW-0406">Ion transport</keyword>
<comment type="subcellular location">
    <subcellularLocation>
        <location evidence="1">Membrane</location>
        <topology evidence="1">Multi-pass membrane protein</topology>
    </subcellularLocation>
</comment>
<organism evidence="10 11">
    <name type="scientific">Teratosphaeria nubilosa</name>
    <dbReference type="NCBI Taxonomy" id="161662"/>
    <lineage>
        <taxon>Eukaryota</taxon>
        <taxon>Fungi</taxon>
        <taxon>Dikarya</taxon>
        <taxon>Ascomycota</taxon>
        <taxon>Pezizomycotina</taxon>
        <taxon>Dothideomycetes</taxon>
        <taxon>Dothideomycetidae</taxon>
        <taxon>Mycosphaerellales</taxon>
        <taxon>Teratosphaeriaceae</taxon>
        <taxon>Teratosphaeria</taxon>
    </lineage>
</organism>
<evidence type="ECO:0000256" key="1">
    <source>
        <dbReference type="ARBA" id="ARBA00004141"/>
    </source>
</evidence>
<dbReference type="OrthoDB" id="44789at2759"/>
<dbReference type="PANTHER" id="PTHR45711:SF3">
    <property type="entry name" value="CLC CHANNEL"/>
    <property type="match status" value="1"/>
</dbReference>
<evidence type="ECO:0000313" key="10">
    <source>
        <dbReference type="EMBL" id="KAF2763868.1"/>
    </source>
</evidence>
<feature type="compositionally biased region" description="Gly residues" evidence="8">
    <location>
        <begin position="857"/>
        <end position="868"/>
    </location>
</feature>
<proteinExistence type="predicted"/>
<protein>
    <recommendedName>
        <fullName evidence="12">Chloride channel protein</fullName>
    </recommendedName>
</protein>
<feature type="transmembrane region" description="Helical" evidence="9">
    <location>
        <begin position="285"/>
        <end position="307"/>
    </location>
</feature>
<feature type="compositionally biased region" description="Basic and acidic residues" evidence="8">
    <location>
        <begin position="330"/>
        <end position="344"/>
    </location>
</feature>
<dbReference type="Pfam" id="PF00654">
    <property type="entry name" value="Voltage_CLC"/>
    <property type="match status" value="1"/>
</dbReference>
<dbReference type="Proteomes" id="UP000799436">
    <property type="component" value="Unassembled WGS sequence"/>
</dbReference>
<feature type="transmembrane region" description="Helical" evidence="9">
    <location>
        <begin position="642"/>
        <end position="663"/>
    </location>
</feature>
<keyword evidence="3 9" id="KW-0812">Transmembrane</keyword>
<feature type="compositionally biased region" description="Polar residues" evidence="8">
    <location>
        <begin position="1"/>
        <end position="15"/>
    </location>
</feature>
<keyword evidence="4 9" id="KW-1133">Transmembrane helix</keyword>
<keyword evidence="2" id="KW-0813">Transport</keyword>
<dbReference type="FunFam" id="1.10.3080.10:FF:000013">
    <property type="entry name" value="Voltage-gated chloride channel (ClcA)"/>
    <property type="match status" value="1"/>
</dbReference>
<name>A0A6G1KUM8_9PEZI</name>
<feature type="compositionally biased region" description="Polar residues" evidence="8">
    <location>
        <begin position="869"/>
        <end position="878"/>
    </location>
</feature>
<feature type="transmembrane region" description="Helical" evidence="9">
    <location>
        <begin position="213"/>
        <end position="233"/>
    </location>
</feature>
<evidence type="ECO:0000256" key="6">
    <source>
        <dbReference type="ARBA" id="ARBA00023136"/>
    </source>
</evidence>
<dbReference type="PRINTS" id="PR00762">
    <property type="entry name" value="CLCHANNEL"/>
</dbReference>
<dbReference type="GO" id="GO:0005247">
    <property type="term" value="F:voltage-gated chloride channel activity"/>
    <property type="evidence" value="ECO:0007669"/>
    <property type="project" value="TreeGrafter"/>
</dbReference>
<dbReference type="PANTHER" id="PTHR45711">
    <property type="entry name" value="CHLORIDE CHANNEL PROTEIN"/>
    <property type="match status" value="1"/>
</dbReference>
<keyword evidence="7" id="KW-0868">Chloride</keyword>
<dbReference type="CDD" id="cd03684">
    <property type="entry name" value="ClC_3_like"/>
    <property type="match status" value="1"/>
</dbReference>
<dbReference type="InterPro" id="IPR014743">
    <property type="entry name" value="Cl-channel_core"/>
</dbReference>
<evidence type="ECO:0000256" key="7">
    <source>
        <dbReference type="ARBA" id="ARBA00023214"/>
    </source>
</evidence>
<evidence type="ECO:0000256" key="8">
    <source>
        <dbReference type="SAM" id="MobiDB-lite"/>
    </source>
</evidence>
<feature type="compositionally biased region" description="Acidic residues" evidence="8">
    <location>
        <begin position="882"/>
        <end position="897"/>
    </location>
</feature>
<keyword evidence="11" id="KW-1185">Reference proteome</keyword>
<dbReference type="InterPro" id="IPR001807">
    <property type="entry name" value="ClC"/>
</dbReference>
<dbReference type="Gene3D" id="1.10.3080.10">
    <property type="entry name" value="Clc chloride channel"/>
    <property type="match status" value="1"/>
</dbReference>
<evidence type="ECO:0000256" key="2">
    <source>
        <dbReference type="ARBA" id="ARBA00022448"/>
    </source>
</evidence>
<gene>
    <name evidence="10" type="ORF">EJ03DRAFT_332384</name>
</gene>
<reference evidence="10" key="1">
    <citation type="journal article" date="2020" name="Stud. Mycol.">
        <title>101 Dothideomycetes genomes: a test case for predicting lifestyles and emergence of pathogens.</title>
        <authorList>
            <person name="Haridas S."/>
            <person name="Albert R."/>
            <person name="Binder M."/>
            <person name="Bloem J."/>
            <person name="Labutti K."/>
            <person name="Salamov A."/>
            <person name="Andreopoulos B."/>
            <person name="Baker S."/>
            <person name="Barry K."/>
            <person name="Bills G."/>
            <person name="Bluhm B."/>
            <person name="Cannon C."/>
            <person name="Castanera R."/>
            <person name="Culley D."/>
            <person name="Daum C."/>
            <person name="Ezra D."/>
            <person name="Gonzalez J."/>
            <person name="Henrissat B."/>
            <person name="Kuo A."/>
            <person name="Liang C."/>
            <person name="Lipzen A."/>
            <person name="Lutzoni F."/>
            <person name="Magnuson J."/>
            <person name="Mondo S."/>
            <person name="Nolan M."/>
            <person name="Ohm R."/>
            <person name="Pangilinan J."/>
            <person name="Park H.-J."/>
            <person name="Ramirez L."/>
            <person name="Alfaro M."/>
            <person name="Sun H."/>
            <person name="Tritt A."/>
            <person name="Yoshinaga Y."/>
            <person name="Zwiers L.-H."/>
            <person name="Turgeon B."/>
            <person name="Goodwin S."/>
            <person name="Spatafora J."/>
            <person name="Crous P."/>
            <person name="Grigoriev I."/>
        </authorList>
    </citation>
    <scope>NUCLEOTIDE SEQUENCE</scope>
    <source>
        <strain evidence="10">CBS 116005</strain>
    </source>
</reference>
<dbReference type="SUPFAM" id="SSF54631">
    <property type="entry name" value="CBS-domain pair"/>
    <property type="match status" value="1"/>
</dbReference>
<dbReference type="SUPFAM" id="SSF81340">
    <property type="entry name" value="Clc chloride channel"/>
    <property type="match status" value="1"/>
</dbReference>
<evidence type="ECO:0000256" key="4">
    <source>
        <dbReference type="ARBA" id="ARBA00022989"/>
    </source>
</evidence>
<feature type="transmembrane region" description="Helical" evidence="9">
    <location>
        <begin position="559"/>
        <end position="578"/>
    </location>
</feature>
<dbReference type="GO" id="GO:0005886">
    <property type="term" value="C:plasma membrane"/>
    <property type="evidence" value="ECO:0007669"/>
    <property type="project" value="TreeGrafter"/>
</dbReference>
<feature type="transmembrane region" description="Helical" evidence="9">
    <location>
        <begin position="614"/>
        <end position="635"/>
    </location>
</feature>
<dbReference type="GO" id="GO:0005794">
    <property type="term" value="C:Golgi apparatus"/>
    <property type="evidence" value="ECO:0007669"/>
    <property type="project" value="TreeGrafter"/>
</dbReference>
<evidence type="ECO:0000313" key="11">
    <source>
        <dbReference type="Proteomes" id="UP000799436"/>
    </source>
</evidence>
<sequence>MPRSVSYSIASSQDESGYDYYHDRDDERSLDDNQREAIRNAHLNAFKSHTEPASPTDTRPRTAHASTRTSDVDLHGRMPARLAITEHTGLLGAADALRPERGYRTMPGTPGDPLSRQHSHVNAHSLRLRTPISRRNSFGGRLARALGADANETERAADLEATGAELWLDDRVWYDQFTSTDWVHDSIADAFRVKELRSRKDFRGRLQAHLDGAQGWVIVAVIGVITAGFAYCIDVTEASLFDFKGGYCAEAWWYSKRTCCRGASTCDGWIRWSSLLRSDGSEERWWDFVAFVAWVVVLSLLSCLVTLQTKTTISSAISLSTLDENLGAEHHDRAQRDGKEDRRTSLSPTRRFQEAAKRPPVTYYPAAGSGVAEVKVILSGFVLHGYLGVRTLFFKTIGLILSVASGLSIGKEGPYVHIATCVGNIACRMFDKYRLNDGKRREVLSASAAAGVAVAFGAPIGGVLFSLEEVSYYFPPKTLFRTFFCCIAAALSLKALNPYGTGKIVLFEIRYLTDWQFFEIFAFVLCGILGGAAGALFIKASRFWAKTFRKIAVIKKYPIVEVLLVAVLTGLISFWNRYTRLPVAELLFELCAPCDAFTETGESLCPTVERIPGIVWYLGIAFIVKTLLTVVTFGVKVPAGIYVPSMVVGGLLGRIVGHTVQYLTLRYPDFPLFASCPGNGAPESCIVPGVYALVAAGATMCGVTRLSVTLAVILFELTGSLEHVLPFSLGVLVAKWTADALEPLSIYDLLTDMNAYPFLDAKARPVFTSDLGDLTATPSEQRYIDISASPLVEARVLRRRLEYLHMAGELDGGLPILREGILVGLIPAPDLEFALDRLEDEEGAMCFMSPQDRPPVRGGGGGGGGGGVQQQQNPSTTAFDLGSDDDDDDDDDDEEESYGPLRRRARADPTDFTPYIDPAPVCLDVCSPMDLVFECFVKLGLRLICVVRGGRFVGLVHKKAFVRYVKEVQEGERGV</sequence>
<evidence type="ECO:0000256" key="3">
    <source>
        <dbReference type="ARBA" id="ARBA00022692"/>
    </source>
</evidence>
<feature type="region of interest" description="Disordered" evidence="8">
    <location>
        <begin position="847"/>
        <end position="910"/>
    </location>
</feature>
<evidence type="ECO:0000256" key="9">
    <source>
        <dbReference type="SAM" id="Phobius"/>
    </source>
</evidence>
<feature type="transmembrane region" description="Helical" evidence="9">
    <location>
        <begin position="517"/>
        <end position="538"/>
    </location>
</feature>